<evidence type="ECO:0000256" key="4">
    <source>
        <dbReference type="ARBA" id="ARBA00023136"/>
    </source>
</evidence>
<dbReference type="Pfam" id="PF07690">
    <property type="entry name" value="MFS_1"/>
    <property type="match status" value="1"/>
</dbReference>
<feature type="transmembrane region" description="Helical" evidence="6">
    <location>
        <begin position="254"/>
        <end position="273"/>
    </location>
</feature>
<feature type="transmembrane region" description="Helical" evidence="6">
    <location>
        <begin position="345"/>
        <end position="368"/>
    </location>
</feature>
<dbReference type="InterPro" id="IPR005829">
    <property type="entry name" value="Sugar_transporter_CS"/>
</dbReference>
<proteinExistence type="predicted"/>
<evidence type="ECO:0000313" key="9">
    <source>
        <dbReference type="Proteomes" id="UP000233553"/>
    </source>
</evidence>
<reference evidence="8 9" key="1">
    <citation type="submission" date="2017-12" db="EMBL/GenBank/DDBJ databases">
        <title>Draft Genome sequences of multiple microbial strains isolated from spacecraft associated surfaces.</title>
        <authorList>
            <person name="Seuylemezian A."/>
            <person name="Vaishampayan P."/>
            <person name="Venkateswaran K."/>
        </authorList>
    </citation>
    <scope>NUCLEOTIDE SEQUENCE [LARGE SCALE GENOMIC DNA]</scope>
    <source>
        <strain evidence="8 9">2P01AA</strain>
    </source>
</reference>
<dbReference type="PROSITE" id="PS50850">
    <property type="entry name" value="MFS"/>
    <property type="match status" value="1"/>
</dbReference>
<feature type="transmembrane region" description="Helical" evidence="6">
    <location>
        <begin position="411"/>
        <end position="430"/>
    </location>
</feature>
<dbReference type="GO" id="GO:0005886">
    <property type="term" value="C:plasma membrane"/>
    <property type="evidence" value="ECO:0007669"/>
    <property type="project" value="TreeGrafter"/>
</dbReference>
<dbReference type="PANTHER" id="PTHR23508:SF10">
    <property type="entry name" value="CARBOXYLIC ACID TRANSPORTER PROTEIN HOMOLOG"/>
    <property type="match status" value="1"/>
</dbReference>
<feature type="transmembrane region" description="Helical" evidence="6">
    <location>
        <begin position="380"/>
        <end position="405"/>
    </location>
</feature>
<dbReference type="PROSITE" id="PS00217">
    <property type="entry name" value="SUGAR_TRANSPORT_2"/>
    <property type="match status" value="1"/>
</dbReference>
<dbReference type="Proteomes" id="UP000233553">
    <property type="component" value="Unassembled WGS sequence"/>
</dbReference>
<dbReference type="RefSeq" id="WP_101236968.1">
    <property type="nucleotide sequence ID" value="NZ_PISJ01000017.1"/>
</dbReference>
<feature type="transmembrane region" description="Helical" evidence="6">
    <location>
        <begin position="115"/>
        <end position="135"/>
    </location>
</feature>
<feature type="transmembrane region" description="Helical" evidence="6">
    <location>
        <begin position="24"/>
        <end position="45"/>
    </location>
</feature>
<organism evidence="8 9">
    <name type="scientific">Acinetobacter proteolyticus</name>
    <dbReference type="NCBI Taxonomy" id="1776741"/>
    <lineage>
        <taxon>Bacteria</taxon>
        <taxon>Pseudomonadati</taxon>
        <taxon>Pseudomonadota</taxon>
        <taxon>Gammaproteobacteria</taxon>
        <taxon>Moraxellales</taxon>
        <taxon>Moraxellaceae</taxon>
        <taxon>Acinetobacter</taxon>
    </lineage>
</organism>
<feature type="transmembrane region" description="Helical" evidence="6">
    <location>
        <begin position="57"/>
        <end position="78"/>
    </location>
</feature>
<evidence type="ECO:0000256" key="2">
    <source>
        <dbReference type="ARBA" id="ARBA00022692"/>
    </source>
</evidence>
<feature type="compositionally biased region" description="Polar residues" evidence="5">
    <location>
        <begin position="438"/>
        <end position="455"/>
    </location>
</feature>
<dbReference type="InterPro" id="IPR036259">
    <property type="entry name" value="MFS_trans_sf"/>
</dbReference>
<accession>A0A2N0WCZ3</accession>
<keyword evidence="4 6" id="KW-0472">Membrane</keyword>
<dbReference type="CDD" id="cd17365">
    <property type="entry name" value="MFS_PcaK_like"/>
    <property type="match status" value="1"/>
</dbReference>
<dbReference type="AlphaFoldDB" id="A0A2N0WCZ3"/>
<dbReference type="InterPro" id="IPR020846">
    <property type="entry name" value="MFS_dom"/>
</dbReference>
<evidence type="ECO:0000259" key="7">
    <source>
        <dbReference type="PROSITE" id="PS50850"/>
    </source>
</evidence>
<evidence type="ECO:0000313" key="8">
    <source>
        <dbReference type="EMBL" id="PKF32433.1"/>
    </source>
</evidence>
<dbReference type="InterPro" id="IPR011701">
    <property type="entry name" value="MFS"/>
</dbReference>
<keyword evidence="2 6" id="KW-0812">Transmembrane</keyword>
<evidence type="ECO:0000256" key="3">
    <source>
        <dbReference type="ARBA" id="ARBA00022989"/>
    </source>
</evidence>
<dbReference type="PANTHER" id="PTHR23508">
    <property type="entry name" value="CARBOXYLIC ACID TRANSPORTER PROTEIN HOMOLOG"/>
    <property type="match status" value="1"/>
</dbReference>
<comment type="subcellular location">
    <subcellularLocation>
        <location evidence="1">Membrane</location>
        <topology evidence="1">Multi-pass membrane protein</topology>
    </subcellularLocation>
</comment>
<feature type="transmembrane region" description="Helical" evidence="6">
    <location>
        <begin position="90"/>
        <end position="109"/>
    </location>
</feature>
<feature type="transmembrane region" description="Helical" evidence="6">
    <location>
        <begin position="147"/>
        <end position="170"/>
    </location>
</feature>
<evidence type="ECO:0000256" key="6">
    <source>
        <dbReference type="SAM" id="Phobius"/>
    </source>
</evidence>
<evidence type="ECO:0000256" key="5">
    <source>
        <dbReference type="SAM" id="MobiDB-lite"/>
    </source>
</evidence>
<feature type="region of interest" description="Disordered" evidence="5">
    <location>
        <begin position="436"/>
        <end position="455"/>
    </location>
</feature>
<dbReference type="EMBL" id="PISJ01000017">
    <property type="protein sequence ID" value="PKF32433.1"/>
    <property type="molecule type" value="Genomic_DNA"/>
</dbReference>
<gene>
    <name evidence="8" type="ORF">CW311_14520</name>
</gene>
<feature type="domain" description="Major facilitator superfamily (MFS) profile" evidence="7">
    <location>
        <begin position="24"/>
        <end position="435"/>
    </location>
</feature>
<comment type="caution">
    <text evidence="8">The sequence shown here is derived from an EMBL/GenBank/DDBJ whole genome shotgun (WGS) entry which is preliminary data.</text>
</comment>
<evidence type="ECO:0000256" key="1">
    <source>
        <dbReference type="ARBA" id="ARBA00004141"/>
    </source>
</evidence>
<dbReference type="GO" id="GO:0046943">
    <property type="term" value="F:carboxylic acid transmembrane transporter activity"/>
    <property type="evidence" value="ECO:0007669"/>
    <property type="project" value="TreeGrafter"/>
</dbReference>
<protein>
    <submittedName>
        <fullName evidence="8">Aromatic acid/H+ symport family MFS transporter</fullName>
    </submittedName>
</protein>
<keyword evidence="3 6" id="KW-1133">Transmembrane helix</keyword>
<dbReference type="Gene3D" id="1.20.1250.20">
    <property type="entry name" value="MFS general substrate transporter like domains"/>
    <property type="match status" value="1"/>
</dbReference>
<name>A0A2N0WCZ3_9GAMM</name>
<dbReference type="SUPFAM" id="SSF103473">
    <property type="entry name" value="MFS general substrate transporter"/>
    <property type="match status" value="1"/>
</dbReference>
<sequence>MATSTLNVNAIIDQAKFTPFHWSILLWCLLIIIFDGYDLVIYGVVLPVLMQEWSLTAVQAGMLASTALCGMMFGAMLFGALADKIGRKNVILICVTFFSGFTFWGAFASTPFEFGILRFLAGLGIGGVMPNLVALTSEYAPKRIRSTLVGSMFSGYAIGGIISALLGSYLVESQGWQIMFLIAGIPLLLLPILWKFLPESLTFLVKSGKTEQAYAIIQKIAPEQALSTETRLCLNDDHLDTGSSAKALFQHGRALSTLMFWLLFFMCLLMVYALSSWLPKLMLAAGYSLGKSILFLLALNVGAMLGAIFGGILSDKFHLKPVILIMFVAGVFALVGLGYNSPAYILYGLVTIAGAATIGTSILLYSYVAQFYPLSVRSTGIGCASAVGRIGAIVGPILTGMLLTLGLPHKLNFVMIAIPAIIAIFAVLVLKRHESDSGSKSTINPATNIAETGEA</sequence>
<feature type="transmembrane region" description="Helical" evidence="6">
    <location>
        <begin position="293"/>
        <end position="314"/>
    </location>
</feature>
<feature type="transmembrane region" description="Helical" evidence="6">
    <location>
        <begin position="321"/>
        <end position="339"/>
    </location>
</feature>
<feature type="transmembrane region" description="Helical" evidence="6">
    <location>
        <begin position="176"/>
        <end position="197"/>
    </location>
</feature>